<organism evidence="2 3">
    <name type="scientific">Dreissena polymorpha</name>
    <name type="common">Zebra mussel</name>
    <name type="synonym">Mytilus polymorpha</name>
    <dbReference type="NCBI Taxonomy" id="45954"/>
    <lineage>
        <taxon>Eukaryota</taxon>
        <taxon>Metazoa</taxon>
        <taxon>Spiralia</taxon>
        <taxon>Lophotrochozoa</taxon>
        <taxon>Mollusca</taxon>
        <taxon>Bivalvia</taxon>
        <taxon>Autobranchia</taxon>
        <taxon>Heteroconchia</taxon>
        <taxon>Euheterodonta</taxon>
        <taxon>Imparidentia</taxon>
        <taxon>Neoheterodontei</taxon>
        <taxon>Myida</taxon>
        <taxon>Dreissenoidea</taxon>
        <taxon>Dreissenidae</taxon>
        <taxon>Dreissena</taxon>
    </lineage>
</organism>
<accession>A0A9D4N450</accession>
<dbReference type="InterPro" id="IPR013320">
    <property type="entry name" value="ConA-like_dom_sf"/>
</dbReference>
<dbReference type="Pfam" id="PF00629">
    <property type="entry name" value="MAM"/>
    <property type="match status" value="1"/>
</dbReference>
<evidence type="ECO:0000313" key="3">
    <source>
        <dbReference type="Proteomes" id="UP000828390"/>
    </source>
</evidence>
<evidence type="ECO:0000313" key="2">
    <source>
        <dbReference type="EMBL" id="KAH3887676.1"/>
    </source>
</evidence>
<dbReference type="Proteomes" id="UP000828390">
    <property type="component" value="Unassembled WGS sequence"/>
</dbReference>
<dbReference type="SUPFAM" id="SSF49899">
    <property type="entry name" value="Concanavalin A-like lectins/glucanases"/>
    <property type="match status" value="1"/>
</dbReference>
<dbReference type="Gene3D" id="2.60.120.200">
    <property type="match status" value="1"/>
</dbReference>
<protein>
    <recommendedName>
        <fullName evidence="1">MAM domain-containing protein</fullName>
    </recommendedName>
</protein>
<dbReference type="InterPro" id="IPR000998">
    <property type="entry name" value="MAM_dom"/>
</dbReference>
<dbReference type="PANTHER" id="PTHR23282">
    <property type="entry name" value="APICAL ENDOSOMAL GLYCOPROTEIN PRECURSOR"/>
    <property type="match status" value="1"/>
</dbReference>
<dbReference type="AlphaFoldDB" id="A0A9D4N450"/>
<evidence type="ECO:0000259" key="1">
    <source>
        <dbReference type="PROSITE" id="PS50060"/>
    </source>
</evidence>
<name>A0A9D4N450_DREPO</name>
<reference evidence="2" key="1">
    <citation type="journal article" date="2019" name="bioRxiv">
        <title>The Genome of the Zebra Mussel, Dreissena polymorpha: A Resource for Invasive Species Research.</title>
        <authorList>
            <person name="McCartney M.A."/>
            <person name="Auch B."/>
            <person name="Kono T."/>
            <person name="Mallez S."/>
            <person name="Zhang Y."/>
            <person name="Obille A."/>
            <person name="Becker A."/>
            <person name="Abrahante J.E."/>
            <person name="Garbe J."/>
            <person name="Badalamenti J.P."/>
            <person name="Herman A."/>
            <person name="Mangelson H."/>
            <person name="Liachko I."/>
            <person name="Sullivan S."/>
            <person name="Sone E.D."/>
            <person name="Koren S."/>
            <person name="Silverstein K.A.T."/>
            <person name="Beckman K.B."/>
            <person name="Gohl D.M."/>
        </authorList>
    </citation>
    <scope>NUCLEOTIDE SEQUENCE</scope>
    <source>
        <strain evidence="2">Duluth1</strain>
        <tissue evidence="2">Whole animal</tissue>
    </source>
</reference>
<keyword evidence="3" id="KW-1185">Reference proteome</keyword>
<gene>
    <name evidence="2" type="ORF">DPMN_011694</name>
</gene>
<dbReference type="GO" id="GO:0016020">
    <property type="term" value="C:membrane"/>
    <property type="evidence" value="ECO:0007669"/>
    <property type="project" value="InterPro"/>
</dbReference>
<dbReference type="InterPro" id="IPR051560">
    <property type="entry name" value="MAM_domain-containing"/>
</dbReference>
<proteinExistence type="predicted"/>
<sequence length="93" mass="10229">MYIETSAPRRPNDLARLISPAINGASTMCVTFWYHMYGQTIKALNVYLSQGTTLGSPVWTRTGNQANAWKLGTIQILGGSASSQITNVIYIYI</sequence>
<dbReference type="PANTHER" id="PTHR23282:SF148">
    <property type="entry name" value="MAM DOMAIN-CONTAINING PROTEIN"/>
    <property type="match status" value="1"/>
</dbReference>
<comment type="caution">
    <text evidence="2">The sequence shown here is derived from an EMBL/GenBank/DDBJ whole genome shotgun (WGS) entry which is preliminary data.</text>
</comment>
<dbReference type="CDD" id="cd06263">
    <property type="entry name" value="MAM"/>
    <property type="match status" value="1"/>
</dbReference>
<dbReference type="EMBL" id="JAIWYP010000001">
    <property type="protein sequence ID" value="KAH3887676.1"/>
    <property type="molecule type" value="Genomic_DNA"/>
</dbReference>
<feature type="domain" description="MAM" evidence="1">
    <location>
        <begin position="1"/>
        <end position="93"/>
    </location>
</feature>
<dbReference type="PROSITE" id="PS50060">
    <property type="entry name" value="MAM_2"/>
    <property type="match status" value="1"/>
</dbReference>
<reference evidence="2" key="2">
    <citation type="submission" date="2020-11" db="EMBL/GenBank/DDBJ databases">
        <authorList>
            <person name="McCartney M.A."/>
            <person name="Auch B."/>
            <person name="Kono T."/>
            <person name="Mallez S."/>
            <person name="Becker A."/>
            <person name="Gohl D.M."/>
            <person name="Silverstein K.A.T."/>
            <person name="Koren S."/>
            <person name="Bechman K.B."/>
            <person name="Herman A."/>
            <person name="Abrahante J.E."/>
            <person name="Garbe J."/>
        </authorList>
    </citation>
    <scope>NUCLEOTIDE SEQUENCE</scope>
    <source>
        <strain evidence="2">Duluth1</strain>
        <tissue evidence="2">Whole animal</tissue>
    </source>
</reference>